<dbReference type="Proteomes" id="UP000216215">
    <property type="component" value="Unassembled WGS sequence"/>
</dbReference>
<keyword evidence="2" id="KW-1185">Reference proteome</keyword>
<protein>
    <submittedName>
        <fullName evidence="1">Uncharacterized protein</fullName>
    </submittedName>
</protein>
<organism evidence="1 2">
    <name type="scientific">Mesorhizobium mediterraneum</name>
    <dbReference type="NCBI Taxonomy" id="43617"/>
    <lineage>
        <taxon>Bacteria</taxon>
        <taxon>Pseudomonadati</taxon>
        <taxon>Pseudomonadota</taxon>
        <taxon>Alphaproteobacteria</taxon>
        <taxon>Hyphomicrobiales</taxon>
        <taxon>Phyllobacteriaceae</taxon>
        <taxon>Mesorhizobium</taxon>
    </lineage>
</organism>
<sequence>MTSRPETEDHLETDNVERGLRFLAETPRHLRGPSVPALKRLGLSAKDACEVLRIHGMKMARAG</sequence>
<name>A0AB36R9K2_9HYPH</name>
<evidence type="ECO:0000313" key="1">
    <source>
        <dbReference type="EMBL" id="PAQ01570.1"/>
    </source>
</evidence>
<reference evidence="2" key="1">
    <citation type="submission" date="2017-08" db="EMBL/GenBank/DDBJ databases">
        <title>Mesorhizobium wenxinae sp. nov., a novel rhizobial species isolated from root nodules of chickpea (Cicer arietinum L.).</title>
        <authorList>
            <person name="Zhang J."/>
        </authorList>
    </citation>
    <scope>NUCLEOTIDE SEQUENCE [LARGE SCALE GENOMIC DNA]</scope>
    <source>
        <strain evidence="2">USDA 3392</strain>
    </source>
</reference>
<proteinExistence type="predicted"/>
<dbReference type="AlphaFoldDB" id="A0AB36R9K2"/>
<comment type="caution">
    <text evidence="1">The sequence shown here is derived from an EMBL/GenBank/DDBJ whole genome shotgun (WGS) entry which is preliminary data.</text>
</comment>
<dbReference type="EMBL" id="NPKI01000017">
    <property type="protein sequence ID" value="PAQ01570.1"/>
    <property type="molecule type" value="Genomic_DNA"/>
</dbReference>
<evidence type="ECO:0000313" key="2">
    <source>
        <dbReference type="Proteomes" id="UP000216215"/>
    </source>
</evidence>
<gene>
    <name evidence="1" type="ORF">CIT25_16170</name>
</gene>
<accession>A0AB36R9K2</accession>